<keyword evidence="6" id="KW-0010">Activator</keyword>
<dbReference type="Pfam" id="PF11594">
    <property type="entry name" value="Med28"/>
    <property type="match status" value="1"/>
</dbReference>
<feature type="compositionally biased region" description="Gly residues" evidence="10">
    <location>
        <begin position="194"/>
        <end position="206"/>
    </location>
</feature>
<reference evidence="12" key="1">
    <citation type="journal article" date="2015" name="Proc. Natl. Acad. Sci. U.S.A.">
        <title>Genome sequence of the Asian Tiger mosquito, Aedes albopictus, reveals insights into its biology, genetics, and evolution.</title>
        <authorList>
            <person name="Chen X.G."/>
            <person name="Jiang X."/>
            <person name="Gu J."/>
            <person name="Xu M."/>
            <person name="Wu Y."/>
            <person name="Deng Y."/>
            <person name="Zhang C."/>
            <person name="Bonizzoni M."/>
            <person name="Dermauw W."/>
            <person name="Vontas J."/>
            <person name="Armbruster P."/>
            <person name="Huang X."/>
            <person name="Yang Y."/>
            <person name="Zhang H."/>
            <person name="He W."/>
            <person name="Peng H."/>
            <person name="Liu Y."/>
            <person name="Wu K."/>
            <person name="Chen J."/>
            <person name="Lirakis M."/>
            <person name="Topalis P."/>
            <person name="Van Leeuwen T."/>
            <person name="Hall A.B."/>
            <person name="Jiang X."/>
            <person name="Thorpe C."/>
            <person name="Mueller R.L."/>
            <person name="Sun C."/>
            <person name="Waterhouse R.M."/>
            <person name="Yan G."/>
            <person name="Tu Z.J."/>
            <person name="Fang X."/>
            <person name="James A.A."/>
        </authorList>
    </citation>
    <scope>NUCLEOTIDE SEQUENCE [LARGE SCALE GENOMIC DNA]</scope>
    <source>
        <strain evidence="12">Foshan</strain>
    </source>
</reference>
<evidence type="ECO:0000256" key="5">
    <source>
        <dbReference type="ARBA" id="ARBA00023054"/>
    </source>
</evidence>
<dbReference type="Proteomes" id="UP000069940">
    <property type="component" value="Unassembled WGS sequence"/>
</dbReference>
<sequence>MASSSNVNGNLVDELEEAFQSCIHALTKEESSTGVDKDEIKLEVDQTTLKFIDLARQMEAFFLQKRFLLSALKPDLLLKEENFDLKQEIARKDELIRKHYEKIESWKNLLSDQQNYNKPIQSLPPEMRGNMPGGVPGGPGMMPGGMGMPMQNSMQVQQMQQAQQQQMHMLQAQQMQQQMQSMPLGANPQMFPQPGGGRGVGAGGPGFQQSPNLQGPLAYLEKTASNIDLVGMGDGRR</sequence>
<evidence type="ECO:0000256" key="4">
    <source>
        <dbReference type="ARBA" id="ARBA00023015"/>
    </source>
</evidence>
<evidence type="ECO:0000256" key="7">
    <source>
        <dbReference type="ARBA" id="ARBA00023163"/>
    </source>
</evidence>
<keyword evidence="5" id="KW-0175">Coiled coil</keyword>
<evidence type="ECO:0000256" key="2">
    <source>
        <dbReference type="ARBA" id="ARBA00005571"/>
    </source>
</evidence>
<evidence type="ECO:0000256" key="3">
    <source>
        <dbReference type="ARBA" id="ARBA00019683"/>
    </source>
</evidence>
<comment type="subcellular location">
    <subcellularLocation>
        <location evidence="1">Nucleus</location>
    </subcellularLocation>
</comment>
<dbReference type="RefSeq" id="XP_029718907.2">
    <property type="nucleotide sequence ID" value="XM_029863047.2"/>
</dbReference>
<comment type="similarity">
    <text evidence="2">Belongs to the Mediator complex subunit 28 family.</text>
</comment>
<evidence type="ECO:0000256" key="10">
    <source>
        <dbReference type="SAM" id="MobiDB-lite"/>
    </source>
</evidence>
<proteinExistence type="inferred from homology"/>
<keyword evidence="7" id="KW-0804">Transcription</keyword>
<reference evidence="11" key="2">
    <citation type="submission" date="2025-05" db="UniProtKB">
        <authorList>
            <consortium name="EnsemblMetazoa"/>
        </authorList>
    </citation>
    <scope>IDENTIFICATION</scope>
    <source>
        <strain evidence="11">Foshan</strain>
    </source>
</reference>
<organism evidence="11 12">
    <name type="scientific">Aedes albopictus</name>
    <name type="common">Asian tiger mosquito</name>
    <name type="synonym">Stegomyia albopicta</name>
    <dbReference type="NCBI Taxonomy" id="7160"/>
    <lineage>
        <taxon>Eukaryota</taxon>
        <taxon>Metazoa</taxon>
        <taxon>Ecdysozoa</taxon>
        <taxon>Arthropoda</taxon>
        <taxon>Hexapoda</taxon>
        <taxon>Insecta</taxon>
        <taxon>Pterygota</taxon>
        <taxon>Neoptera</taxon>
        <taxon>Endopterygota</taxon>
        <taxon>Diptera</taxon>
        <taxon>Nematocera</taxon>
        <taxon>Culicoidea</taxon>
        <taxon>Culicidae</taxon>
        <taxon>Culicinae</taxon>
        <taxon>Aedini</taxon>
        <taxon>Aedes</taxon>
        <taxon>Stegomyia</taxon>
    </lineage>
</organism>
<keyword evidence="4" id="KW-0805">Transcription regulation</keyword>
<keyword evidence="8" id="KW-0539">Nucleus</keyword>
<dbReference type="PANTHER" id="PTHR13512:SF2">
    <property type="entry name" value="MEDIATOR OF RNA POLYMERASE II TRANSCRIPTION SUBUNIT 28"/>
    <property type="match status" value="1"/>
</dbReference>
<dbReference type="GeneID" id="115261415"/>
<keyword evidence="12" id="KW-1185">Reference proteome</keyword>
<feature type="region of interest" description="Disordered" evidence="10">
    <location>
        <begin position="193"/>
        <end position="214"/>
    </location>
</feature>
<dbReference type="InterPro" id="IPR021640">
    <property type="entry name" value="Mediator_Med28"/>
</dbReference>
<evidence type="ECO:0000313" key="12">
    <source>
        <dbReference type="Proteomes" id="UP000069940"/>
    </source>
</evidence>
<accession>A0ABM1XQU5</accession>
<name>A0ABM1XQU5_AEDAL</name>
<dbReference type="PANTHER" id="PTHR13512">
    <property type="entry name" value="MEDIATOR COMPLEX SUBUNIT 28"/>
    <property type="match status" value="1"/>
</dbReference>
<evidence type="ECO:0000313" key="11">
    <source>
        <dbReference type="EnsemblMetazoa" id="AALFPA23_001965.P1539"/>
    </source>
</evidence>
<evidence type="ECO:0000256" key="6">
    <source>
        <dbReference type="ARBA" id="ARBA00023159"/>
    </source>
</evidence>
<evidence type="ECO:0000256" key="8">
    <source>
        <dbReference type="ARBA" id="ARBA00023242"/>
    </source>
</evidence>
<dbReference type="EnsemblMetazoa" id="AALFPA23_001965.R1539">
    <property type="protein sequence ID" value="AALFPA23_001965.P1539"/>
    <property type="gene ID" value="AALFPA23_001965"/>
</dbReference>
<protein>
    <recommendedName>
        <fullName evidence="3">Mediator of RNA polymerase II transcription subunit 28</fullName>
    </recommendedName>
    <alternativeName>
        <fullName evidence="9">Mediator complex subunit 28</fullName>
    </alternativeName>
</protein>
<evidence type="ECO:0000256" key="1">
    <source>
        <dbReference type="ARBA" id="ARBA00004123"/>
    </source>
</evidence>
<evidence type="ECO:0000256" key="9">
    <source>
        <dbReference type="ARBA" id="ARBA00031964"/>
    </source>
</evidence>